<dbReference type="Pfam" id="PF14856">
    <property type="entry name" value="Hce2"/>
    <property type="match status" value="1"/>
</dbReference>
<dbReference type="InterPro" id="IPR029226">
    <property type="entry name" value="Ecp2-like"/>
</dbReference>
<keyword evidence="3" id="KW-1185">Reference proteome</keyword>
<protein>
    <recommendedName>
        <fullName evidence="1">Ecp2 effector protein-like domain-containing protein</fullName>
    </recommendedName>
</protein>
<reference evidence="2 3" key="1">
    <citation type="submission" date="2023-01" db="EMBL/GenBank/DDBJ databases">
        <title>Analysis of 21 Apiospora genomes using comparative genomics revels a genus with tremendous synthesis potential of carbohydrate active enzymes and secondary metabolites.</title>
        <authorList>
            <person name="Sorensen T."/>
        </authorList>
    </citation>
    <scope>NUCLEOTIDE SEQUENCE [LARGE SCALE GENOMIC DNA]</scope>
    <source>
        <strain evidence="2 3">CBS 20057</strain>
    </source>
</reference>
<feature type="domain" description="Ecp2 effector protein-like" evidence="1">
    <location>
        <begin position="43"/>
        <end position="155"/>
    </location>
</feature>
<proteinExistence type="predicted"/>
<dbReference type="EMBL" id="JAQQWI010000013">
    <property type="protein sequence ID" value="KAK8013588.1"/>
    <property type="molecule type" value="Genomic_DNA"/>
</dbReference>
<organism evidence="2 3">
    <name type="scientific">Apiospora marii</name>
    <dbReference type="NCBI Taxonomy" id="335849"/>
    <lineage>
        <taxon>Eukaryota</taxon>
        <taxon>Fungi</taxon>
        <taxon>Dikarya</taxon>
        <taxon>Ascomycota</taxon>
        <taxon>Pezizomycotina</taxon>
        <taxon>Sordariomycetes</taxon>
        <taxon>Xylariomycetidae</taxon>
        <taxon>Amphisphaeriales</taxon>
        <taxon>Apiosporaceae</taxon>
        <taxon>Apiospora</taxon>
    </lineage>
</organism>
<name>A0ABR1RK91_9PEZI</name>
<evidence type="ECO:0000259" key="1">
    <source>
        <dbReference type="Pfam" id="PF14856"/>
    </source>
</evidence>
<dbReference type="Proteomes" id="UP001396898">
    <property type="component" value="Unassembled WGS sequence"/>
</dbReference>
<comment type="caution">
    <text evidence="2">The sequence shown here is derived from an EMBL/GenBank/DDBJ whole genome shotgun (WGS) entry which is preliminary data.</text>
</comment>
<gene>
    <name evidence="2" type="ORF">PG991_009181</name>
</gene>
<evidence type="ECO:0000313" key="2">
    <source>
        <dbReference type="EMBL" id="KAK8013588.1"/>
    </source>
</evidence>
<evidence type="ECO:0000313" key="3">
    <source>
        <dbReference type="Proteomes" id="UP001396898"/>
    </source>
</evidence>
<accession>A0ABR1RK91</accession>
<sequence>MSATGNEINRNHGRGGSRYILWQANNRNVSVEYGSFRNAADICDDTSWDDETIPEKSPTISDCEQLRLDMENDRRTRNMMFRVKKGGFDQSDLRVVAVTSYGSCTFAFSPNPGSHINWDFSKFSVGAGDVAGILNTTIHEHNHNGHTGTSGVMRCHDKSKGHGDSDVFWKVYNPEAGRHGD</sequence>